<evidence type="ECO:0000313" key="3">
    <source>
        <dbReference type="Proteomes" id="UP000811255"/>
    </source>
</evidence>
<sequence length="198" mass="22667">MIFPKVLSRFPTIITSVTVEATKGSNPGKERHCVTRLTIEDRLGLQDLIANYSWALDTGDAEGLVDCFTEDCVMSEEVFEDPDIWEGHEGIRGLMRHYANAPGFPGRQHHVTQTQYKPQPDGTVLMKSFAFVTECEGEPPYVLRFTGWYDDHAAKGPDGQWRFRRRTVRLWDGEVLKNFPGRGQWVARKRPDSLIIRK</sequence>
<protein>
    <submittedName>
        <fullName evidence="2">Nuclear transport factor 2 family protein</fullName>
    </submittedName>
</protein>
<dbReference type="Gene3D" id="3.10.450.50">
    <property type="match status" value="1"/>
</dbReference>
<dbReference type="EMBL" id="JAHFVK010000002">
    <property type="protein sequence ID" value="MBT2135561.1"/>
    <property type="molecule type" value="Genomic_DNA"/>
</dbReference>
<evidence type="ECO:0000313" key="2">
    <source>
        <dbReference type="EMBL" id="MBT2135561.1"/>
    </source>
</evidence>
<organism evidence="2 3">
    <name type="scientific">Croceibacterium selenioxidans</name>
    <dbReference type="NCBI Taxonomy" id="2838833"/>
    <lineage>
        <taxon>Bacteria</taxon>
        <taxon>Pseudomonadati</taxon>
        <taxon>Pseudomonadota</taxon>
        <taxon>Alphaproteobacteria</taxon>
        <taxon>Sphingomonadales</taxon>
        <taxon>Erythrobacteraceae</taxon>
        <taxon>Croceibacterium</taxon>
    </lineage>
</organism>
<dbReference type="SUPFAM" id="SSF54427">
    <property type="entry name" value="NTF2-like"/>
    <property type="match status" value="1"/>
</dbReference>
<name>A0ABS5W731_9SPHN</name>
<feature type="domain" description="SnoaL-like" evidence="1">
    <location>
        <begin position="38"/>
        <end position="167"/>
    </location>
</feature>
<dbReference type="CDD" id="cd00531">
    <property type="entry name" value="NTF2_like"/>
    <property type="match status" value="1"/>
</dbReference>
<comment type="caution">
    <text evidence="2">The sequence shown here is derived from an EMBL/GenBank/DDBJ whole genome shotgun (WGS) entry which is preliminary data.</text>
</comment>
<accession>A0ABS5W731</accession>
<dbReference type="Pfam" id="PF13577">
    <property type="entry name" value="SnoaL_4"/>
    <property type="match status" value="1"/>
</dbReference>
<keyword evidence="3" id="KW-1185">Reference proteome</keyword>
<dbReference type="InterPro" id="IPR037401">
    <property type="entry name" value="SnoaL-like"/>
</dbReference>
<dbReference type="Proteomes" id="UP000811255">
    <property type="component" value="Unassembled WGS sequence"/>
</dbReference>
<gene>
    <name evidence="2" type="ORF">KK137_14580</name>
</gene>
<dbReference type="InterPro" id="IPR032710">
    <property type="entry name" value="NTF2-like_dom_sf"/>
</dbReference>
<evidence type="ECO:0000259" key="1">
    <source>
        <dbReference type="Pfam" id="PF13577"/>
    </source>
</evidence>
<reference evidence="2 3" key="1">
    <citation type="submission" date="2021-05" db="EMBL/GenBank/DDBJ databases">
        <title>Croceibacterium sp. LX-88 genome sequence.</title>
        <authorList>
            <person name="Luo X."/>
        </authorList>
    </citation>
    <scope>NUCLEOTIDE SEQUENCE [LARGE SCALE GENOMIC DNA]</scope>
    <source>
        <strain evidence="2 3">LX-88</strain>
    </source>
</reference>
<proteinExistence type="predicted"/>